<evidence type="ECO:0000256" key="2">
    <source>
        <dbReference type="SAM" id="Coils"/>
    </source>
</evidence>
<dbReference type="Proteomes" id="UP000317650">
    <property type="component" value="Chromosome 6"/>
</dbReference>
<sequence length="358" mass="39679">MDPDLDMLNDHRHRASAAAAEHEEGPSDSAEFRDIHALTPPSHPSRGRRRELWEGGSHRSSSLSIGSDAASEGFTTMSREFNAMVVAGSTMQNDGGNGGNVDDGPQNQLARIGEDELEETNPLAIVPDNNPFPSPRRPPPEIDSAASSSADEVRVHLVKKEEVESKISAWQTAEVAKINNRFKREEAIINGWESEQVEKSTARLKKIERKLDERRARAMEKMQNDVAKAHQKAAEKRASAEAKRGTKVAKAFELANFLRAVGRAPSKRSFFYLNEIVIGQSSSGVCMNKVWWILLFLSCCLPKSKEAVNREEGGEDKRTRCCSRLLFTAVPASEGVAERMMNWLWHGNEGEGKAMDIN</sequence>
<reference evidence="5 6" key="1">
    <citation type="journal article" date="2019" name="Nat. Plants">
        <title>Genome sequencing of Musa balbisiana reveals subgenome evolution and function divergence in polyploid bananas.</title>
        <authorList>
            <person name="Yao X."/>
        </authorList>
    </citation>
    <scope>NUCLEOTIDE SEQUENCE [LARGE SCALE GENOMIC DNA]</scope>
    <source>
        <strain evidence="6">cv. DH-PKW</strain>
        <tissue evidence="5">Leaves</tissue>
    </source>
</reference>
<protein>
    <recommendedName>
        <fullName evidence="4">Remorin C-terminal domain-containing protein</fullName>
    </recommendedName>
</protein>
<proteinExistence type="inferred from homology"/>
<organism evidence="5 6">
    <name type="scientific">Musa balbisiana</name>
    <name type="common">Banana</name>
    <dbReference type="NCBI Taxonomy" id="52838"/>
    <lineage>
        <taxon>Eukaryota</taxon>
        <taxon>Viridiplantae</taxon>
        <taxon>Streptophyta</taxon>
        <taxon>Embryophyta</taxon>
        <taxon>Tracheophyta</taxon>
        <taxon>Spermatophyta</taxon>
        <taxon>Magnoliopsida</taxon>
        <taxon>Liliopsida</taxon>
        <taxon>Zingiberales</taxon>
        <taxon>Musaceae</taxon>
        <taxon>Musa</taxon>
    </lineage>
</organism>
<feature type="compositionally biased region" description="Basic and acidic residues" evidence="3">
    <location>
        <begin position="20"/>
        <end position="36"/>
    </location>
</feature>
<keyword evidence="2" id="KW-0175">Coiled coil</keyword>
<dbReference type="STRING" id="52838.A0A4S8IMB3"/>
<accession>A0A4S8IMB3</accession>
<dbReference type="PANTHER" id="PTHR31471">
    <property type="entry name" value="OS02G0116800 PROTEIN"/>
    <property type="match status" value="1"/>
</dbReference>
<dbReference type="Pfam" id="PF03763">
    <property type="entry name" value="Remorin_C"/>
    <property type="match status" value="1"/>
</dbReference>
<comment type="similarity">
    <text evidence="1">Belongs to the remorin family.</text>
</comment>
<comment type="caution">
    <text evidence="5">The sequence shown here is derived from an EMBL/GenBank/DDBJ whole genome shotgun (WGS) entry which is preliminary data.</text>
</comment>
<feature type="region of interest" description="Disordered" evidence="3">
    <location>
        <begin position="124"/>
        <end position="150"/>
    </location>
</feature>
<evidence type="ECO:0000259" key="4">
    <source>
        <dbReference type="Pfam" id="PF03763"/>
    </source>
</evidence>
<dbReference type="InterPro" id="IPR005516">
    <property type="entry name" value="Remorin_C"/>
</dbReference>
<dbReference type="EMBL" id="PYDT01000009">
    <property type="protein sequence ID" value="THU48692.1"/>
    <property type="molecule type" value="Genomic_DNA"/>
</dbReference>
<evidence type="ECO:0000313" key="5">
    <source>
        <dbReference type="EMBL" id="THU48692.1"/>
    </source>
</evidence>
<dbReference type="AlphaFoldDB" id="A0A4S8IMB3"/>
<gene>
    <name evidence="5" type="ORF">C4D60_Mb06t01680</name>
</gene>
<evidence type="ECO:0000256" key="3">
    <source>
        <dbReference type="SAM" id="MobiDB-lite"/>
    </source>
</evidence>
<dbReference type="PANTHER" id="PTHR31471:SF87">
    <property type="entry name" value="REMORIN 4.2"/>
    <property type="match status" value="1"/>
</dbReference>
<evidence type="ECO:0000313" key="6">
    <source>
        <dbReference type="Proteomes" id="UP000317650"/>
    </source>
</evidence>
<feature type="compositionally biased region" description="Low complexity" evidence="3">
    <location>
        <begin position="58"/>
        <end position="71"/>
    </location>
</feature>
<evidence type="ECO:0000256" key="1">
    <source>
        <dbReference type="ARBA" id="ARBA00005711"/>
    </source>
</evidence>
<feature type="domain" description="Remorin C-terminal" evidence="4">
    <location>
        <begin position="161"/>
        <end position="267"/>
    </location>
</feature>
<keyword evidence="6" id="KW-1185">Reference proteome</keyword>
<feature type="region of interest" description="Disordered" evidence="3">
    <location>
        <begin position="1"/>
        <end position="71"/>
    </location>
</feature>
<feature type="coiled-coil region" evidence="2">
    <location>
        <begin position="197"/>
        <end position="239"/>
    </location>
</feature>
<name>A0A4S8IMB3_MUSBA</name>